<accession>A0A0R2NQK8</accession>
<reference evidence="2 3" key="1">
    <citation type="journal article" date="2015" name="Genome Announc.">
        <title>Expanding the biotechnology potential of lactobacilli through comparative genomics of 213 strains and associated genera.</title>
        <authorList>
            <person name="Sun Z."/>
            <person name="Harris H.M."/>
            <person name="McCann A."/>
            <person name="Guo C."/>
            <person name="Argimon S."/>
            <person name="Zhang W."/>
            <person name="Yang X."/>
            <person name="Jeffery I.B."/>
            <person name="Cooney J.C."/>
            <person name="Kagawa T.F."/>
            <person name="Liu W."/>
            <person name="Song Y."/>
            <person name="Salvetti E."/>
            <person name="Wrobel A."/>
            <person name="Rasinkangas P."/>
            <person name="Parkhill J."/>
            <person name="Rea M.C."/>
            <person name="O'Sullivan O."/>
            <person name="Ritari J."/>
            <person name="Douillard F.P."/>
            <person name="Paul Ross R."/>
            <person name="Yang R."/>
            <person name="Briner A.E."/>
            <person name="Felis G.E."/>
            <person name="de Vos W.M."/>
            <person name="Barrangou R."/>
            <person name="Klaenhammer T.R."/>
            <person name="Caufield P.W."/>
            <person name="Cui Y."/>
            <person name="Zhang H."/>
            <person name="O'Toole P.W."/>
        </authorList>
    </citation>
    <scope>NUCLEOTIDE SEQUENCE [LARGE SCALE GENOMIC DNA]</scope>
    <source>
        <strain evidence="2 3">DSM 23026</strain>
    </source>
</reference>
<name>A0A0R2NQK8_9LACO</name>
<protein>
    <recommendedName>
        <fullName evidence="4">Cell division protein</fullName>
    </recommendedName>
</protein>
<keyword evidence="1" id="KW-0812">Transmembrane</keyword>
<feature type="transmembrane region" description="Helical" evidence="1">
    <location>
        <begin position="14"/>
        <end position="36"/>
    </location>
</feature>
<evidence type="ECO:0008006" key="4">
    <source>
        <dbReference type="Google" id="ProtNLM"/>
    </source>
</evidence>
<keyword evidence="1" id="KW-0472">Membrane</keyword>
<evidence type="ECO:0000313" key="2">
    <source>
        <dbReference type="EMBL" id="KRO26179.1"/>
    </source>
</evidence>
<feature type="transmembrane region" description="Helical" evidence="1">
    <location>
        <begin position="545"/>
        <end position="566"/>
    </location>
</feature>
<feature type="transmembrane region" description="Helical" evidence="1">
    <location>
        <begin position="303"/>
        <end position="323"/>
    </location>
</feature>
<dbReference type="AlphaFoldDB" id="A0A0R2NQK8"/>
<feature type="transmembrane region" description="Helical" evidence="1">
    <location>
        <begin position="100"/>
        <end position="117"/>
    </location>
</feature>
<feature type="transmembrane region" description="Helical" evidence="1">
    <location>
        <begin position="181"/>
        <end position="214"/>
    </location>
</feature>
<evidence type="ECO:0000313" key="3">
    <source>
        <dbReference type="Proteomes" id="UP000051249"/>
    </source>
</evidence>
<organism evidence="2 3">
    <name type="scientific">Pediococcus argentinicus</name>
    <dbReference type="NCBI Taxonomy" id="480391"/>
    <lineage>
        <taxon>Bacteria</taxon>
        <taxon>Bacillati</taxon>
        <taxon>Bacillota</taxon>
        <taxon>Bacilli</taxon>
        <taxon>Lactobacillales</taxon>
        <taxon>Lactobacillaceae</taxon>
        <taxon>Pediococcus</taxon>
    </lineage>
</organism>
<feature type="transmembrane region" description="Helical" evidence="1">
    <location>
        <begin position="74"/>
        <end position="94"/>
    </location>
</feature>
<feature type="transmembrane region" description="Helical" evidence="1">
    <location>
        <begin position="129"/>
        <end position="149"/>
    </location>
</feature>
<keyword evidence="1" id="KW-1133">Transmembrane helix</keyword>
<keyword evidence="3" id="KW-1185">Reference proteome</keyword>
<gene>
    <name evidence="2" type="ORF">IV88_GL000639</name>
</gene>
<comment type="caution">
    <text evidence="2">The sequence shown here is derived from an EMBL/GenBank/DDBJ whole genome shotgun (WGS) entry which is preliminary data.</text>
</comment>
<evidence type="ECO:0000256" key="1">
    <source>
        <dbReference type="SAM" id="Phobius"/>
    </source>
</evidence>
<feature type="transmembrane region" description="Helical" evidence="1">
    <location>
        <begin position="226"/>
        <end position="248"/>
    </location>
</feature>
<sequence>MNLLKEKKNVIRPIFVISLFALFFILPLLLNNGIIFGRDTSFHFNRIFDAYAQIKYNKFSYFQSNFGFDKSGRLVNALYGPYFAYVLGFILLIVKSWFRFQLVTSFLVFFTGGYGLFKLSKRLGANEFFSLVSSALFMATPWLAGWINITQFTSMGTMLLPFIAILGSRMLDTPDDPINPLSLGFVMAIITEVHLLSSIFAVLFLIPCFIIGFIRSSVKLQMFLKAGLSVLIYLVLTSNIWVAMITVFSKNNVAHPFSNIDMASSALSIGTGMMSPTSLGLVLSILIIFQISWMFINNVDWKIRDLTIIGLVFIVLSSNLLPWNRLAVEVPPLSFNLQFPSRIITMGAIILLAMIAVTLTELSNKGISIQKATRVSVIILSSLLIFEAYSNTQGRAQKWNDDNMPINKDGLVHVRSKATAKTIKAAYKDTNPEKAIVLVKKPIPDYLPLHAVDQTKVNLYKVYSDEILNNESGFEKHAYKNGVLEIKWKDNKKGQKLIPAFAYQQSRVTLNGKAIDPKTTKLGTILVDSKKGNNNLTLRYVQPKFFNALLVVSIIFWIAILIGLLVTTL</sequence>
<dbReference type="Proteomes" id="UP000051249">
    <property type="component" value="Unassembled WGS sequence"/>
</dbReference>
<proteinExistence type="predicted"/>
<dbReference type="PATRIC" id="fig|480391.4.peg.648"/>
<feature type="transmembrane region" description="Helical" evidence="1">
    <location>
        <begin position="343"/>
        <end position="362"/>
    </location>
</feature>
<feature type="transmembrane region" description="Helical" evidence="1">
    <location>
        <begin position="277"/>
        <end position="296"/>
    </location>
</feature>
<dbReference type="EMBL" id="JQCQ01000002">
    <property type="protein sequence ID" value="KRO26179.1"/>
    <property type="molecule type" value="Genomic_DNA"/>
</dbReference>